<organism evidence="1 2">
    <name type="scientific">Schwartzia succinivorans DSM 10502</name>
    <dbReference type="NCBI Taxonomy" id="1123243"/>
    <lineage>
        <taxon>Bacteria</taxon>
        <taxon>Bacillati</taxon>
        <taxon>Bacillota</taxon>
        <taxon>Negativicutes</taxon>
        <taxon>Selenomonadales</taxon>
        <taxon>Selenomonadaceae</taxon>
        <taxon>Schwartzia</taxon>
    </lineage>
</organism>
<accession>A0A1M4T4D2</accession>
<protein>
    <submittedName>
        <fullName evidence="1">TIGR00266 family protein</fullName>
    </submittedName>
</protein>
<dbReference type="InterPro" id="IPR016031">
    <property type="entry name" value="Trp_RNA-bd_attenuator-like_dom"/>
</dbReference>
<dbReference type="NCBIfam" id="TIGR00266">
    <property type="entry name" value="TIGR00266 family protein"/>
    <property type="match status" value="1"/>
</dbReference>
<dbReference type="OrthoDB" id="9779518at2"/>
<evidence type="ECO:0000313" key="2">
    <source>
        <dbReference type="Proteomes" id="UP000184404"/>
    </source>
</evidence>
<dbReference type="SUPFAM" id="SSF51219">
    <property type="entry name" value="TRAP-like"/>
    <property type="match status" value="1"/>
</dbReference>
<dbReference type="AlphaFoldDB" id="A0A1M4T4D2"/>
<dbReference type="InterPro" id="IPR002838">
    <property type="entry name" value="AIM24"/>
</dbReference>
<dbReference type="RefSeq" id="WP_072934461.1">
    <property type="nucleotide sequence ID" value="NZ_FQUG01000002.1"/>
</dbReference>
<name>A0A1M4T4D2_9FIRM</name>
<dbReference type="PANTHER" id="PTHR43657">
    <property type="entry name" value="TRYPTOPHAN RNA-BINDING ATTENUATOR PROTEIN-LIKE PROTEIN"/>
    <property type="match status" value="1"/>
</dbReference>
<sequence>MDYKILYPEAFPVVQVEMQKGESLQAESDAMIAMSPTIDVEGKTSGGIMGGLMRKMLTGESFFMQQLVASRGAGRVLIGHPLPGGIHAVELDGSHGLTVQKGGFLAASQGVDIDTKVQNLSKGLFSGEGFFVMNMRGRGTVFVSSYGMIHPIEVPAGEEVIIDNGHLVAWPDTMHYEIEKASSGGILSSLKSGEGLVCRFRGPGTVLIQTRNPEGFAGWIRSMFPSSGD</sequence>
<proteinExistence type="predicted"/>
<dbReference type="Gene3D" id="3.60.160.10">
    <property type="entry name" value="Mitochondrial biogenesis AIM24"/>
    <property type="match status" value="1"/>
</dbReference>
<reference evidence="1 2" key="1">
    <citation type="submission" date="2016-11" db="EMBL/GenBank/DDBJ databases">
        <authorList>
            <person name="Jaros S."/>
            <person name="Januszkiewicz K."/>
            <person name="Wedrychowicz H."/>
        </authorList>
    </citation>
    <scope>NUCLEOTIDE SEQUENCE [LARGE SCALE GENOMIC DNA]</scope>
    <source>
        <strain evidence="1 2">DSM 10502</strain>
    </source>
</reference>
<keyword evidence="2" id="KW-1185">Reference proteome</keyword>
<dbReference type="Pfam" id="PF01987">
    <property type="entry name" value="AIM24"/>
    <property type="match status" value="1"/>
</dbReference>
<evidence type="ECO:0000313" key="1">
    <source>
        <dbReference type="EMBL" id="SHE39244.1"/>
    </source>
</evidence>
<dbReference type="PANTHER" id="PTHR43657:SF1">
    <property type="entry name" value="ALTERED INHERITANCE OF MITOCHONDRIA PROTEIN 24, MITOCHONDRIAL"/>
    <property type="match status" value="1"/>
</dbReference>
<dbReference type="STRING" id="1123243.SAMN02745190_00360"/>
<dbReference type="EMBL" id="FQUG01000002">
    <property type="protein sequence ID" value="SHE39244.1"/>
    <property type="molecule type" value="Genomic_DNA"/>
</dbReference>
<gene>
    <name evidence="1" type="ORF">SAMN02745190_00360</name>
</gene>
<dbReference type="InterPro" id="IPR036983">
    <property type="entry name" value="AIM24_sf"/>
</dbReference>
<dbReference type="Proteomes" id="UP000184404">
    <property type="component" value="Unassembled WGS sequence"/>
</dbReference>